<dbReference type="AlphaFoldDB" id="S4NIU6"/>
<name>S4NIU6_9LACO</name>
<keyword evidence="1" id="KW-0472">Membrane</keyword>
<reference evidence="3" key="1">
    <citation type="journal article" date="2013" name="Genome Announc.">
        <title>Draft Genome Sequence of D-Branched-Chain Amino Acid Producer Lactobacillus otakiensis JCM 15040T, Isolated from a Traditional Japanese Pickle.</title>
        <authorList>
            <person name="Doi K."/>
            <person name="Mori K."/>
            <person name="Mutaguchi Y."/>
            <person name="Tashiro K."/>
            <person name="Fujino Y."/>
            <person name="Ohmori T."/>
            <person name="Kuhara S."/>
            <person name="Ohshima T."/>
        </authorList>
    </citation>
    <scope>NUCLEOTIDE SEQUENCE [LARGE SCALE GENOMIC DNA]</scope>
    <source>
        <strain evidence="3">JCM 15040</strain>
    </source>
</reference>
<proteinExistence type="predicted"/>
<gene>
    <name evidence="2" type="ORF">LOT_1725</name>
</gene>
<accession>S4NIU6</accession>
<keyword evidence="1" id="KW-0812">Transmembrane</keyword>
<evidence type="ECO:0000313" key="3">
    <source>
        <dbReference type="Proteomes" id="UP000016361"/>
    </source>
</evidence>
<sequence length="49" mass="5598">MILCDSAYTIIQGTDKFNRIINVMYLLTGTILMISNIIDWTLNSSDNEK</sequence>
<dbReference type="Proteomes" id="UP000016361">
    <property type="component" value="Unassembled WGS sequence"/>
</dbReference>
<keyword evidence="1" id="KW-1133">Transmembrane helix</keyword>
<protein>
    <submittedName>
        <fullName evidence="2">Uncharacterized protein</fullName>
    </submittedName>
</protein>
<comment type="caution">
    <text evidence="2">The sequence shown here is derived from an EMBL/GenBank/DDBJ whole genome shotgun (WGS) entry which is preliminary data.</text>
</comment>
<keyword evidence="3" id="KW-1185">Reference proteome</keyword>
<organism evidence="2 3">
    <name type="scientific">Lentilactobacillus otakiensis DSM 19908 = JCM 15040</name>
    <dbReference type="NCBI Taxonomy" id="1423780"/>
    <lineage>
        <taxon>Bacteria</taxon>
        <taxon>Bacillati</taxon>
        <taxon>Bacillota</taxon>
        <taxon>Bacilli</taxon>
        <taxon>Lactobacillales</taxon>
        <taxon>Lactobacillaceae</taxon>
        <taxon>Lentilactobacillus</taxon>
    </lineage>
</organism>
<evidence type="ECO:0000313" key="2">
    <source>
        <dbReference type="EMBL" id="GAD17187.1"/>
    </source>
</evidence>
<feature type="transmembrane region" description="Helical" evidence="1">
    <location>
        <begin position="20"/>
        <end position="38"/>
    </location>
</feature>
<evidence type="ECO:0000256" key="1">
    <source>
        <dbReference type="SAM" id="Phobius"/>
    </source>
</evidence>
<dbReference type="EMBL" id="BASH01000005">
    <property type="protein sequence ID" value="GAD17187.1"/>
    <property type="molecule type" value="Genomic_DNA"/>
</dbReference>